<dbReference type="InterPro" id="IPR010730">
    <property type="entry name" value="HET"/>
</dbReference>
<organism evidence="2 3">
    <name type="scientific">Ustilaginoidea virens</name>
    <name type="common">Rice false smut fungus</name>
    <name type="synonym">Villosiclava virens</name>
    <dbReference type="NCBI Taxonomy" id="1159556"/>
    <lineage>
        <taxon>Eukaryota</taxon>
        <taxon>Fungi</taxon>
        <taxon>Dikarya</taxon>
        <taxon>Ascomycota</taxon>
        <taxon>Pezizomycotina</taxon>
        <taxon>Sordariomycetes</taxon>
        <taxon>Hypocreomycetidae</taxon>
        <taxon>Hypocreales</taxon>
        <taxon>Clavicipitaceae</taxon>
        <taxon>Ustilaginoidea</taxon>
    </lineage>
</organism>
<feature type="domain" description="Heterokaryon incompatibility" evidence="1">
    <location>
        <begin position="58"/>
        <end position="191"/>
    </location>
</feature>
<dbReference type="AlphaFoldDB" id="A0A1B5L7F4"/>
<protein>
    <recommendedName>
        <fullName evidence="1">Heterokaryon incompatibility domain-containing protein</fullName>
    </recommendedName>
</protein>
<dbReference type="InterPro" id="IPR052895">
    <property type="entry name" value="HetReg/Transcr_Mod"/>
</dbReference>
<evidence type="ECO:0000259" key="1">
    <source>
        <dbReference type="Pfam" id="PF06985"/>
    </source>
</evidence>
<evidence type="ECO:0000313" key="2">
    <source>
        <dbReference type="EMBL" id="GAO19598.1"/>
    </source>
</evidence>
<dbReference type="PANTHER" id="PTHR24148">
    <property type="entry name" value="ANKYRIN REPEAT DOMAIN-CONTAINING PROTEIN 39 HOMOLOG-RELATED"/>
    <property type="match status" value="1"/>
</dbReference>
<dbReference type="Pfam" id="PF06985">
    <property type="entry name" value="HET"/>
    <property type="match status" value="1"/>
</dbReference>
<dbReference type="EMBL" id="BBTG02000015">
    <property type="protein sequence ID" value="GAO19598.1"/>
    <property type="molecule type" value="Genomic_DNA"/>
</dbReference>
<proteinExistence type="predicted"/>
<evidence type="ECO:0000313" key="3">
    <source>
        <dbReference type="Proteomes" id="UP000054053"/>
    </source>
</evidence>
<name>A0A1B5L7F4_USTVR</name>
<dbReference type="Proteomes" id="UP000054053">
    <property type="component" value="Unassembled WGS sequence"/>
</dbReference>
<accession>A0A1B5L7F4</accession>
<comment type="caution">
    <text evidence="2">The sequence shown here is derived from an EMBL/GenBank/DDBJ whole genome shotgun (WGS) entry which is preliminary data.</text>
</comment>
<gene>
    <name evidence="2" type="ORF">UVI_02031890</name>
</gene>
<dbReference type="PANTHER" id="PTHR24148:SF64">
    <property type="entry name" value="HETEROKARYON INCOMPATIBILITY DOMAIN-CONTAINING PROTEIN"/>
    <property type="match status" value="1"/>
</dbReference>
<reference evidence="3" key="1">
    <citation type="journal article" date="2016" name="Genome Announc.">
        <title>Genome sequence of Ustilaginoidea virens IPU010, a rice pathogenic fungus causing false smut.</title>
        <authorList>
            <person name="Kumagai T."/>
            <person name="Ishii T."/>
            <person name="Terai G."/>
            <person name="Umemura M."/>
            <person name="Machida M."/>
            <person name="Asai K."/>
        </authorList>
    </citation>
    <scope>NUCLEOTIDE SEQUENCE [LARGE SCALE GENOMIC DNA]</scope>
    <source>
        <strain evidence="3">IPU010</strain>
    </source>
</reference>
<sequence>MSSAPGASAALLSEPYASHPLNATADGIRVVTVHPHLSPDGLVACRLQTVTFAQRPQYETLSYRWGHGECPPRTVLVDGVALGVTGNLHDALHYLRAHPRRSAIWIDAISINQDDVAERSSQLRIMPHIYARATATLVWLGRRYVNLPPLDLDLGLGQAEEEEEEEAEPNADIRDWVVSDAYWDRVWILQEIAKARRIRVCFGREPVEWEAFMSWLRRHHRDGVDGTAGPFKLDGLRRDKHRGSCSLAQLLTNHAGALARDPRDKIYGLVGLSTDGRGFPMDYGKTLLQVWCDTVHFMSRHDLLPQDTAERVRFCETVRDLLGGEQELGSVSGVVQLYSDPRRHQPFPDDGNKASSASDEMALSGLSFFSECYGVIVSLGPSASEILSSIQVTDRWEAELQRLYRGDLDSAHHENDNLLRAIFDSHGANGQLVGLSALQAHSIGFRGPELYGSCWSFMHKERGAAPGLDEAWVHDTTTPHEPRLAMLNLSPNPRFHTPFKLAFVSPQARQGDFICRVDGYPMKRVVVRPAEEEHSNDVRMHVCGTAVMVKDVLSGGVFDDDHVQSSFKLDVVMDARTLYALIFGNEGHGGLDARVDMDYDGVRRVVAASLGPRT</sequence>